<dbReference type="InterPro" id="IPR006665">
    <property type="entry name" value="OmpA-like"/>
</dbReference>
<reference evidence="2" key="1">
    <citation type="submission" date="2018-04" db="EMBL/GenBank/DDBJ databases">
        <title>Draft genome sequence of the Candidatus Spirobacillus cienkowskii, a pathogen of freshwater Daphnia species, reconstructed from hemolymph metagenomic reads.</title>
        <authorList>
            <person name="Bresciani L."/>
            <person name="Lemos L.N."/>
            <person name="Wale N."/>
            <person name="Lin J.Y."/>
            <person name="Fernandes G.R."/>
            <person name="Duffy M.A."/>
            <person name="Rodrigues J.M."/>
        </authorList>
    </citation>
    <scope>NUCLEOTIDE SEQUENCE [LARGE SCALE GENOMIC DNA]</scope>
    <source>
        <strain evidence="2">Binning01</strain>
    </source>
</reference>
<sequence length="302" mass="34927">MIYKCAKFIIIILSFSLYIQCYAYTAANSVVYLNIPKLYINNFSHKTYSEENCYSRGADEVKTIKINYSQRTDNPNEYKVGWNYQIETELAHYLKPTLGGEVQIMRCLPPGKWVFLGKGNVENLNGNNVEARIHGIDTKSIESDKTFNHLVETKNLYWRPMVGDIVFPLQKVINKKIAISPKIELASEEIFISSELNQFSYEISKQGEELLKEIFEIFKNKRGRLIIEGYVLTSGNREDLRIESLMRAQAVLKFLANTFELDQTQIIAVGYGNDWFKPGMQRLKTWPKKNIISGITIKMLYE</sequence>
<dbReference type="AlphaFoldDB" id="A0A369KYV4"/>
<dbReference type="EMBL" id="QOVW01000018">
    <property type="protein sequence ID" value="RDB36904.1"/>
    <property type="molecule type" value="Genomic_DNA"/>
</dbReference>
<organism evidence="2 3">
    <name type="scientific">Spirobacillus cienkowskii</name>
    <dbReference type="NCBI Taxonomy" id="495820"/>
    <lineage>
        <taxon>Bacteria</taxon>
        <taxon>Pseudomonadati</taxon>
        <taxon>Bdellovibrionota</taxon>
        <taxon>Oligoflexia</taxon>
        <taxon>Silvanigrellales</taxon>
        <taxon>Spirobacillus</taxon>
    </lineage>
</organism>
<dbReference type="Pfam" id="PF00691">
    <property type="entry name" value="OmpA"/>
    <property type="match status" value="1"/>
</dbReference>
<dbReference type="InterPro" id="IPR036737">
    <property type="entry name" value="OmpA-like_sf"/>
</dbReference>
<evidence type="ECO:0000313" key="2">
    <source>
        <dbReference type="EMBL" id="RDB36904.1"/>
    </source>
</evidence>
<feature type="domain" description="OmpA-like" evidence="1">
    <location>
        <begin position="200"/>
        <end position="274"/>
    </location>
</feature>
<name>A0A369KYV4_9BACT</name>
<dbReference type="SUPFAM" id="SSF103088">
    <property type="entry name" value="OmpA-like"/>
    <property type="match status" value="1"/>
</dbReference>
<proteinExistence type="predicted"/>
<keyword evidence="3" id="KW-1185">Reference proteome</keyword>
<accession>A0A369KYV4</accession>
<dbReference type="Gene3D" id="3.30.1330.60">
    <property type="entry name" value="OmpA-like domain"/>
    <property type="match status" value="1"/>
</dbReference>
<dbReference type="Proteomes" id="UP000253934">
    <property type="component" value="Unassembled WGS sequence"/>
</dbReference>
<evidence type="ECO:0000259" key="1">
    <source>
        <dbReference type="Pfam" id="PF00691"/>
    </source>
</evidence>
<gene>
    <name evidence="2" type="ORF">DCC88_02690</name>
</gene>
<evidence type="ECO:0000313" key="3">
    <source>
        <dbReference type="Proteomes" id="UP000253934"/>
    </source>
</evidence>
<protein>
    <recommendedName>
        <fullName evidence="1">OmpA-like domain-containing protein</fullName>
    </recommendedName>
</protein>
<comment type="caution">
    <text evidence="2">The sequence shown here is derived from an EMBL/GenBank/DDBJ whole genome shotgun (WGS) entry which is preliminary data.</text>
</comment>